<evidence type="ECO:0000313" key="3">
    <source>
        <dbReference type="Proteomes" id="UP000247078"/>
    </source>
</evidence>
<evidence type="ECO:0000313" key="1">
    <source>
        <dbReference type="EMBL" id="PWW33470.1"/>
    </source>
</evidence>
<dbReference type="Pfam" id="PF13599">
    <property type="entry name" value="Pentapeptide_4"/>
    <property type="match status" value="1"/>
</dbReference>
<evidence type="ECO:0000313" key="4">
    <source>
        <dbReference type="Proteomes" id="UP000248827"/>
    </source>
</evidence>
<proteinExistence type="predicted"/>
<dbReference type="InterPro" id="IPR001646">
    <property type="entry name" value="5peptide_repeat"/>
</dbReference>
<reference evidence="1 3" key="1">
    <citation type="submission" date="2018-05" db="EMBL/GenBank/DDBJ databases">
        <title>Freshwater and sediment microbial communities from various areas in North America, analyzing microbe dynamics in response to fracking.</title>
        <authorList>
            <person name="Lamendella R."/>
        </authorList>
    </citation>
    <scope>NUCLEOTIDE SEQUENCE [LARGE SCALE GENOMIC DNA]</scope>
    <source>
        <strain evidence="1 3">DB-3</strain>
        <strain evidence="2 4">NG-13</strain>
    </source>
</reference>
<dbReference type="EMBL" id="QLLI01000017">
    <property type="protein sequence ID" value="RAI87280.1"/>
    <property type="molecule type" value="Genomic_DNA"/>
</dbReference>
<sequence length="227" mass="25742">MTSVWYIIKSSFNGEHMIIIQDGVYVMYQYKDQEYEAVHFEGRDLRYGELISCVFKQCTFMNASMEEIETSNCRFIECDFKGASMNGSIHRESAFENCLFGGANLFASKFTSCKMTGSDFSGAQMDGITLSQGDWSYTNLRHTRLGKQDLRGIRFFEADFTDTDFTKADLRDCDLTRAVLSRAKLQGADLRGANLEGIDLKSLDIKGVRLDREQAVLFVRSYGAKVD</sequence>
<dbReference type="SUPFAM" id="SSF141571">
    <property type="entry name" value="Pentapeptide repeat-like"/>
    <property type="match status" value="1"/>
</dbReference>
<organism evidence="1 3">
    <name type="scientific">Paenibacillus pabuli</name>
    <dbReference type="NCBI Taxonomy" id="1472"/>
    <lineage>
        <taxon>Bacteria</taxon>
        <taxon>Bacillati</taxon>
        <taxon>Bacillota</taxon>
        <taxon>Bacilli</taxon>
        <taxon>Bacillales</taxon>
        <taxon>Paenibacillaceae</taxon>
        <taxon>Paenibacillus</taxon>
    </lineage>
</organism>
<gene>
    <name evidence="2" type="ORF">DET54_117145</name>
    <name evidence="1" type="ORF">DET56_1182</name>
</gene>
<accession>A0A855XYM3</accession>
<dbReference type="InterPro" id="IPR051082">
    <property type="entry name" value="Pentapeptide-BTB/POZ_domain"/>
</dbReference>
<evidence type="ECO:0000313" key="2">
    <source>
        <dbReference type="EMBL" id="RAI87280.1"/>
    </source>
</evidence>
<dbReference type="Proteomes" id="UP000248827">
    <property type="component" value="Unassembled WGS sequence"/>
</dbReference>
<dbReference type="EMBL" id="QGTZ01000018">
    <property type="protein sequence ID" value="PWW33470.1"/>
    <property type="molecule type" value="Genomic_DNA"/>
</dbReference>
<comment type="caution">
    <text evidence="1">The sequence shown here is derived from an EMBL/GenBank/DDBJ whole genome shotgun (WGS) entry which is preliminary data.</text>
</comment>
<dbReference type="PANTHER" id="PTHR14136:SF17">
    <property type="entry name" value="BTB_POZ DOMAIN-CONTAINING PROTEIN KCTD9"/>
    <property type="match status" value="1"/>
</dbReference>
<dbReference type="Gene3D" id="2.160.20.80">
    <property type="entry name" value="E3 ubiquitin-protein ligase SopA"/>
    <property type="match status" value="1"/>
</dbReference>
<protein>
    <submittedName>
        <fullName evidence="1">Uncharacterized protein YjbI with pentapeptide repeats</fullName>
    </submittedName>
</protein>
<dbReference type="PANTHER" id="PTHR14136">
    <property type="entry name" value="BTB_POZ DOMAIN-CONTAINING PROTEIN KCTD9"/>
    <property type="match status" value="1"/>
</dbReference>
<dbReference type="AlphaFoldDB" id="A0A855XYM3"/>
<keyword evidence="4" id="KW-1185">Reference proteome</keyword>
<name>A0A855XYM3_9BACL</name>
<dbReference type="Pfam" id="PF00805">
    <property type="entry name" value="Pentapeptide"/>
    <property type="match status" value="1"/>
</dbReference>
<dbReference type="Proteomes" id="UP000247078">
    <property type="component" value="Unassembled WGS sequence"/>
</dbReference>